<evidence type="ECO:0000313" key="4">
    <source>
        <dbReference type="Proteomes" id="UP001391051"/>
    </source>
</evidence>
<dbReference type="EMBL" id="JAQQWE010000009">
    <property type="protein sequence ID" value="KAK7941573.1"/>
    <property type="molecule type" value="Genomic_DNA"/>
</dbReference>
<sequence>MAYDDMQSQVGTMATVWIVVIVVLVVLSVVGFIVAIWLWRRHVSRRKKRMEAFYATPIPQQDGGPLQQPQTQQCQNYSYQQQPQEAPGSPLMPQPAQLPAQETGVSNNGHNNYQHNNDQHKHNNNNNYNTQTASELYG</sequence>
<gene>
    <name evidence="3" type="ORF">PG986_013960</name>
</gene>
<protein>
    <submittedName>
        <fullName evidence="3">Uncharacterized protein</fullName>
    </submittedName>
</protein>
<evidence type="ECO:0000256" key="2">
    <source>
        <dbReference type="SAM" id="Phobius"/>
    </source>
</evidence>
<feature type="compositionally biased region" description="Low complexity" evidence="1">
    <location>
        <begin position="94"/>
        <end position="116"/>
    </location>
</feature>
<evidence type="ECO:0000256" key="1">
    <source>
        <dbReference type="SAM" id="MobiDB-lite"/>
    </source>
</evidence>
<feature type="compositionally biased region" description="Low complexity" evidence="1">
    <location>
        <begin position="57"/>
        <end position="84"/>
    </location>
</feature>
<organism evidence="3 4">
    <name type="scientific">Apiospora aurea</name>
    <dbReference type="NCBI Taxonomy" id="335848"/>
    <lineage>
        <taxon>Eukaryota</taxon>
        <taxon>Fungi</taxon>
        <taxon>Dikarya</taxon>
        <taxon>Ascomycota</taxon>
        <taxon>Pezizomycotina</taxon>
        <taxon>Sordariomycetes</taxon>
        <taxon>Xylariomycetidae</taxon>
        <taxon>Amphisphaeriales</taxon>
        <taxon>Apiosporaceae</taxon>
        <taxon>Apiospora</taxon>
    </lineage>
</organism>
<dbReference type="RefSeq" id="XP_066694325.1">
    <property type="nucleotide sequence ID" value="XM_066850182.1"/>
</dbReference>
<feature type="region of interest" description="Disordered" evidence="1">
    <location>
        <begin position="56"/>
        <end position="138"/>
    </location>
</feature>
<keyword evidence="2" id="KW-1133">Transmembrane helix</keyword>
<accession>A0ABR1PXD8</accession>
<name>A0ABR1PXD8_9PEZI</name>
<keyword evidence="4" id="KW-1185">Reference proteome</keyword>
<dbReference type="Proteomes" id="UP001391051">
    <property type="component" value="Unassembled WGS sequence"/>
</dbReference>
<reference evidence="3 4" key="1">
    <citation type="submission" date="2023-01" db="EMBL/GenBank/DDBJ databases">
        <title>Analysis of 21 Apiospora genomes using comparative genomics revels a genus with tremendous synthesis potential of carbohydrate active enzymes and secondary metabolites.</title>
        <authorList>
            <person name="Sorensen T."/>
        </authorList>
    </citation>
    <scope>NUCLEOTIDE SEQUENCE [LARGE SCALE GENOMIC DNA]</scope>
    <source>
        <strain evidence="3 4">CBS 24483</strain>
    </source>
</reference>
<feature type="transmembrane region" description="Helical" evidence="2">
    <location>
        <begin position="16"/>
        <end position="39"/>
    </location>
</feature>
<keyword evidence="2" id="KW-0812">Transmembrane</keyword>
<proteinExistence type="predicted"/>
<comment type="caution">
    <text evidence="3">The sequence shown here is derived from an EMBL/GenBank/DDBJ whole genome shotgun (WGS) entry which is preliminary data.</text>
</comment>
<keyword evidence="2" id="KW-0472">Membrane</keyword>
<evidence type="ECO:0000313" key="3">
    <source>
        <dbReference type="EMBL" id="KAK7941573.1"/>
    </source>
</evidence>
<dbReference type="GeneID" id="92083244"/>